<dbReference type="InterPro" id="IPR007348">
    <property type="entry name" value="CopC_dom"/>
</dbReference>
<keyword evidence="3 5" id="KW-0732">Signal</keyword>
<evidence type="ECO:0000313" key="8">
    <source>
        <dbReference type="Proteomes" id="UP001529369"/>
    </source>
</evidence>
<dbReference type="Proteomes" id="UP001529369">
    <property type="component" value="Unassembled WGS sequence"/>
</dbReference>
<dbReference type="EMBL" id="JAUFPN010000110">
    <property type="protein sequence ID" value="MDN3564770.1"/>
    <property type="molecule type" value="Genomic_DNA"/>
</dbReference>
<name>A0ABT8A538_9PROT</name>
<comment type="caution">
    <text evidence="7">The sequence shown here is derived from an EMBL/GenBank/DDBJ whole genome shotgun (WGS) entry which is preliminary data.</text>
</comment>
<evidence type="ECO:0000256" key="1">
    <source>
        <dbReference type="ARBA" id="ARBA00004196"/>
    </source>
</evidence>
<evidence type="ECO:0000313" key="7">
    <source>
        <dbReference type="EMBL" id="MDN3564770.1"/>
    </source>
</evidence>
<dbReference type="PROSITE" id="PS51318">
    <property type="entry name" value="TAT"/>
    <property type="match status" value="1"/>
</dbReference>
<dbReference type="InterPro" id="IPR014755">
    <property type="entry name" value="Cu-Rt/internalin_Ig-like"/>
</dbReference>
<evidence type="ECO:0000256" key="2">
    <source>
        <dbReference type="ARBA" id="ARBA00022723"/>
    </source>
</evidence>
<comment type="subcellular location">
    <subcellularLocation>
        <location evidence="1">Cell envelope</location>
    </subcellularLocation>
</comment>
<reference evidence="8" key="1">
    <citation type="journal article" date="2019" name="Int. J. Syst. Evol. Microbiol.">
        <title>The Global Catalogue of Microorganisms (GCM) 10K type strain sequencing project: providing services to taxonomists for standard genome sequencing and annotation.</title>
        <authorList>
            <consortium name="The Broad Institute Genomics Platform"/>
            <consortium name="The Broad Institute Genome Sequencing Center for Infectious Disease"/>
            <person name="Wu L."/>
            <person name="Ma J."/>
        </authorList>
    </citation>
    <scope>NUCLEOTIDE SEQUENCE [LARGE SCALE GENOMIC DNA]</scope>
    <source>
        <strain evidence="8">CECT 7131</strain>
    </source>
</reference>
<dbReference type="InterPro" id="IPR014756">
    <property type="entry name" value="Ig_E-set"/>
</dbReference>
<organism evidence="7 8">
    <name type="scientific">Paeniroseomonas aquatica</name>
    <dbReference type="NCBI Taxonomy" id="373043"/>
    <lineage>
        <taxon>Bacteria</taxon>
        <taxon>Pseudomonadati</taxon>
        <taxon>Pseudomonadota</taxon>
        <taxon>Alphaproteobacteria</taxon>
        <taxon>Acetobacterales</taxon>
        <taxon>Acetobacteraceae</taxon>
        <taxon>Paeniroseomonas</taxon>
    </lineage>
</organism>
<dbReference type="SUPFAM" id="SSF81296">
    <property type="entry name" value="E set domains"/>
    <property type="match status" value="1"/>
</dbReference>
<keyword evidence="4" id="KW-0186">Copper</keyword>
<gene>
    <name evidence="7" type="ORF">QWZ14_10370</name>
</gene>
<accession>A0ABT8A538</accession>
<dbReference type="InterPro" id="IPR006311">
    <property type="entry name" value="TAT_signal"/>
</dbReference>
<protein>
    <submittedName>
        <fullName evidence="7">Copper resistance protein CopC</fullName>
    </submittedName>
</protein>
<dbReference type="PANTHER" id="PTHR34820">
    <property type="entry name" value="INNER MEMBRANE PROTEIN YEBZ"/>
    <property type="match status" value="1"/>
</dbReference>
<dbReference type="Pfam" id="PF04234">
    <property type="entry name" value="CopC"/>
    <property type="match status" value="1"/>
</dbReference>
<feature type="chain" id="PRO_5047453148" evidence="5">
    <location>
        <begin position="32"/>
        <end position="134"/>
    </location>
</feature>
<feature type="signal peptide" evidence="5">
    <location>
        <begin position="1"/>
        <end position="31"/>
    </location>
</feature>
<keyword evidence="2" id="KW-0479">Metal-binding</keyword>
<dbReference type="RefSeq" id="WP_290316577.1">
    <property type="nucleotide sequence ID" value="NZ_JAUFPN010000110.1"/>
</dbReference>
<dbReference type="InterPro" id="IPR032694">
    <property type="entry name" value="CopC/D"/>
</dbReference>
<dbReference type="PANTHER" id="PTHR34820:SF4">
    <property type="entry name" value="INNER MEMBRANE PROTEIN YEBZ"/>
    <property type="match status" value="1"/>
</dbReference>
<evidence type="ECO:0000259" key="6">
    <source>
        <dbReference type="Pfam" id="PF04234"/>
    </source>
</evidence>
<dbReference type="Gene3D" id="2.60.40.1220">
    <property type="match status" value="1"/>
</dbReference>
<sequence>MRHALRPTLPPALPLRRFLAGLLGLALMALAAGPAAAHAVVVTSDPAAGAALAAAPAGVTIRFNSRLDHGRSRLLLIGPDGAQQPLPIAADSEPTVLAAPVASAGPGQWRLRWQVLAVDGHITRGDIPFSIRAR</sequence>
<evidence type="ECO:0000256" key="3">
    <source>
        <dbReference type="ARBA" id="ARBA00022729"/>
    </source>
</evidence>
<evidence type="ECO:0000256" key="5">
    <source>
        <dbReference type="SAM" id="SignalP"/>
    </source>
</evidence>
<feature type="domain" description="CopC" evidence="6">
    <location>
        <begin position="38"/>
        <end position="131"/>
    </location>
</feature>
<proteinExistence type="predicted"/>
<keyword evidence="8" id="KW-1185">Reference proteome</keyword>
<evidence type="ECO:0000256" key="4">
    <source>
        <dbReference type="ARBA" id="ARBA00023008"/>
    </source>
</evidence>